<evidence type="ECO:0000313" key="2">
    <source>
        <dbReference type="Proteomes" id="UP000435112"/>
    </source>
</evidence>
<dbReference type="EMBL" id="QXFU01000754">
    <property type="protein sequence ID" value="KAE9021782.1"/>
    <property type="molecule type" value="Genomic_DNA"/>
</dbReference>
<dbReference type="SUPFAM" id="SSF53098">
    <property type="entry name" value="Ribonuclease H-like"/>
    <property type="match status" value="1"/>
</dbReference>
<accession>A0A6A3LRB0</accession>
<name>A0A6A3LRB0_9STRA</name>
<gene>
    <name evidence="1" type="ORF">PR002_g12155</name>
</gene>
<dbReference type="AlphaFoldDB" id="A0A6A3LRB0"/>
<dbReference type="Proteomes" id="UP000435112">
    <property type="component" value="Unassembled WGS sequence"/>
</dbReference>
<reference evidence="1 2" key="1">
    <citation type="submission" date="2018-09" db="EMBL/GenBank/DDBJ databases">
        <title>Genomic investigation of the strawberry pathogen Phytophthora fragariae indicates pathogenicity is determined by transcriptional variation in three key races.</title>
        <authorList>
            <person name="Adams T.M."/>
            <person name="Armitage A.D."/>
            <person name="Sobczyk M.K."/>
            <person name="Bates H.J."/>
            <person name="Dunwell J.M."/>
            <person name="Nellist C.F."/>
            <person name="Harrison R.J."/>
        </authorList>
    </citation>
    <scope>NUCLEOTIDE SEQUENCE [LARGE SCALE GENOMIC DNA]</scope>
    <source>
        <strain evidence="1 2">SCRP324</strain>
    </source>
</reference>
<dbReference type="OrthoDB" id="110256at2759"/>
<organism evidence="1 2">
    <name type="scientific">Phytophthora rubi</name>
    <dbReference type="NCBI Taxonomy" id="129364"/>
    <lineage>
        <taxon>Eukaryota</taxon>
        <taxon>Sar</taxon>
        <taxon>Stramenopiles</taxon>
        <taxon>Oomycota</taxon>
        <taxon>Peronosporomycetes</taxon>
        <taxon>Peronosporales</taxon>
        <taxon>Peronosporaceae</taxon>
        <taxon>Phytophthora</taxon>
    </lineage>
</organism>
<comment type="caution">
    <text evidence="1">The sequence shown here is derived from an EMBL/GenBank/DDBJ whole genome shotgun (WGS) entry which is preliminary data.</text>
</comment>
<dbReference type="InterPro" id="IPR012337">
    <property type="entry name" value="RNaseH-like_sf"/>
</dbReference>
<sequence>MFTYVRRSSKNLYEWLVWVVMSNPPPRLPFARIERRGDPACIETLRAILEGVSLAVERSIAAEIPAQFGLILDGWTYLGEHNLAVFARYEVNGQVITPLLCMGPLLQEEDDDLSAVAHNAFLANMLPRDFGKQLDQCVYIVDDNCRANRRFATLVGVPLIGCASHRLNRAVQKELKDHEKDLSDVQSLMIKLRTLTQSAKLRYNLFIFGVLFF</sequence>
<proteinExistence type="predicted"/>
<dbReference type="PANTHER" id="PTHR40866:SF1">
    <property type="entry name" value="BED-TYPE DOMAIN-CONTAINING PROTEIN"/>
    <property type="match status" value="1"/>
</dbReference>
<evidence type="ECO:0000313" key="1">
    <source>
        <dbReference type="EMBL" id="KAE9021782.1"/>
    </source>
</evidence>
<evidence type="ECO:0008006" key="3">
    <source>
        <dbReference type="Google" id="ProtNLM"/>
    </source>
</evidence>
<dbReference type="PANTHER" id="PTHR40866">
    <property type="entry name" value="BED-TYPE DOMAIN-CONTAINING PROTEIN"/>
    <property type="match status" value="1"/>
</dbReference>
<protein>
    <recommendedName>
        <fullName evidence="3">MULE transposase domain-containing protein</fullName>
    </recommendedName>
</protein>